<evidence type="ECO:0000256" key="1">
    <source>
        <dbReference type="SAM" id="MobiDB-lite"/>
    </source>
</evidence>
<sequence>MPDDDDDEGGGGRRRGAPTISPRSAEALSEKRKRRERKQRRGPTAHSPHRQETGLGLEWRGEGRRGGEEEEEGREKETKTQQVCSASVSCVSSAERRTRRKTCSEFPTRLQRC</sequence>
<reference evidence="2 3" key="1">
    <citation type="submission" date="2019-03" db="EMBL/GenBank/DDBJ databases">
        <title>First draft genome of Liparis tanakae, snailfish: a comprehensive survey of snailfish specific genes.</title>
        <authorList>
            <person name="Kim W."/>
            <person name="Song I."/>
            <person name="Jeong J.-H."/>
            <person name="Kim D."/>
            <person name="Kim S."/>
            <person name="Ryu S."/>
            <person name="Song J.Y."/>
            <person name="Lee S.K."/>
        </authorList>
    </citation>
    <scope>NUCLEOTIDE SEQUENCE [LARGE SCALE GENOMIC DNA]</scope>
    <source>
        <tissue evidence="2">Muscle</tissue>
    </source>
</reference>
<feature type="compositionally biased region" description="Basic and acidic residues" evidence="1">
    <location>
        <begin position="59"/>
        <end position="79"/>
    </location>
</feature>
<evidence type="ECO:0000313" key="2">
    <source>
        <dbReference type="EMBL" id="TNN86174.1"/>
    </source>
</evidence>
<gene>
    <name evidence="2" type="ORF">EYF80_003591</name>
</gene>
<protein>
    <submittedName>
        <fullName evidence="2">Uncharacterized protein</fullName>
    </submittedName>
</protein>
<dbReference type="EMBL" id="SRLO01000017">
    <property type="protein sequence ID" value="TNN86174.1"/>
    <property type="molecule type" value="Genomic_DNA"/>
</dbReference>
<proteinExistence type="predicted"/>
<dbReference type="Proteomes" id="UP000314294">
    <property type="component" value="Unassembled WGS sequence"/>
</dbReference>
<keyword evidence="3" id="KW-1185">Reference proteome</keyword>
<organism evidence="2 3">
    <name type="scientific">Liparis tanakae</name>
    <name type="common">Tanaka's snailfish</name>
    <dbReference type="NCBI Taxonomy" id="230148"/>
    <lineage>
        <taxon>Eukaryota</taxon>
        <taxon>Metazoa</taxon>
        <taxon>Chordata</taxon>
        <taxon>Craniata</taxon>
        <taxon>Vertebrata</taxon>
        <taxon>Euteleostomi</taxon>
        <taxon>Actinopterygii</taxon>
        <taxon>Neopterygii</taxon>
        <taxon>Teleostei</taxon>
        <taxon>Neoteleostei</taxon>
        <taxon>Acanthomorphata</taxon>
        <taxon>Eupercaria</taxon>
        <taxon>Perciformes</taxon>
        <taxon>Cottioidei</taxon>
        <taxon>Cottales</taxon>
        <taxon>Liparidae</taxon>
        <taxon>Liparis</taxon>
    </lineage>
</organism>
<evidence type="ECO:0000313" key="3">
    <source>
        <dbReference type="Proteomes" id="UP000314294"/>
    </source>
</evidence>
<feature type="compositionally biased region" description="Basic residues" evidence="1">
    <location>
        <begin position="31"/>
        <end position="43"/>
    </location>
</feature>
<dbReference type="AlphaFoldDB" id="A0A4Z2J8J4"/>
<feature type="region of interest" description="Disordered" evidence="1">
    <location>
        <begin position="1"/>
        <end position="83"/>
    </location>
</feature>
<comment type="caution">
    <text evidence="2">The sequence shown here is derived from an EMBL/GenBank/DDBJ whole genome shotgun (WGS) entry which is preliminary data.</text>
</comment>
<name>A0A4Z2J8J4_9TELE</name>
<accession>A0A4Z2J8J4</accession>